<feature type="transmembrane region" description="Helical" evidence="10">
    <location>
        <begin position="419"/>
        <end position="440"/>
    </location>
</feature>
<dbReference type="HOGENOM" id="CLU_012893_0_0_10"/>
<keyword evidence="8 10" id="KW-0472">Membrane</keyword>
<keyword evidence="5" id="KW-1003">Cell membrane</keyword>
<dbReference type="InterPro" id="IPR002528">
    <property type="entry name" value="MATE_fam"/>
</dbReference>
<evidence type="ECO:0000313" key="12">
    <source>
        <dbReference type="Proteomes" id="UP000003167"/>
    </source>
</evidence>
<dbReference type="AlphaFoldDB" id="H1HLW9"/>
<feature type="transmembrane region" description="Helical" evidence="10">
    <location>
        <begin position="139"/>
        <end position="159"/>
    </location>
</feature>
<dbReference type="InterPro" id="IPR045070">
    <property type="entry name" value="MATE_MepA-like"/>
</dbReference>
<dbReference type="InterPro" id="IPR051327">
    <property type="entry name" value="MATE_MepA_subfamily"/>
</dbReference>
<evidence type="ECO:0000256" key="2">
    <source>
        <dbReference type="ARBA" id="ARBA00008417"/>
    </source>
</evidence>
<feature type="transmembrane region" description="Helical" evidence="10">
    <location>
        <begin position="317"/>
        <end position="342"/>
    </location>
</feature>
<evidence type="ECO:0000313" key="11">
    <source>
        <dbReference type="EMBL" id="EHO71307.1"/>
    </source>
</evidence>
<feature type="transmembrane region" description="Helical" evidence="10">
    <location>
        <begin position="237"/>
        <end position="263"/>
    </location>
</feature>
<dbReference type="EMBL" id="AGEK01000021">
    <property type="protein sequence ID" value="EHO71307.1"/>
    <property type="molecule type" value="Genomic_DNA"/>
</dbReference>
<keyword evidence="6 10" id="KW-0812">Transmembrane</keyword>
<feature type="transmembrane region" description="Helical" evidence="10">
    <location>
        <begin position="20"/>
        <end position="39"/>
    </location>
</feature>
<dbReference type="PANTHER" id="PTHR43823:SF3">
    <property type="entry name" value="MULTIDRUG EXPORT PROTEIN MEPA"/>
    <property type="match status" value="1"/>
</dbReference>
<proteinExistence type="inferred from homology"/>
<dbReference type="GO" id="GO:0005886">
    <property type="term" value="C:plasma membrane"/>
    <property type="evidence" value="ECO:0007669"/>
    <property type="project" value="UniProtKB-SubCell"/>
</dbReference>
<evidence type="ECO:0000256" key="9">
    <source>
        <dbReference type="ARBA" id="ARBA00023251"/>
    </source>
</evidence>
<keyword evidence="12" id="KW-1185">Reference proteome</keyword>
<keyword evidence="7 10" id="KW-1133">Transmembrane helix</keyword>
<protein>
    <recommendedName>
        <fullName evidence="3">Multidrug export protein MepA</fullName>
    </recommendedName>
</protein>
<evidence type="ECO:0000256" key="6">
    <source>
        <dbReference type="ARBA" id="ARBA00022692"/>
    </source>
</evidence>
<dbReference type="OrthoDB" id="9811110at2"/>
<comment type="similarity">
    <text evidence="2">Belongs to the multi antimicrobial extrusion (MATE) (TC 2.A.66.1) family. MepA subfamily.</text>
</comment>
<feature type="transmembrane region" description="Helical" evidence="10">
    <location>
        <begin position="171"/>
        <end position="193"/>
    </location>
</feature>
<evidence type="ECO:0000256" key="3">
    <source>
        <dbReference type="ARBA" id="ARBA00022106"/>
    </source>
</evidence>
<feature type="transmembrane region" description="Helical" evidence="10">
    <location>
        <begin position="96"/>
        <end position="119"/>
    </location>
</feature>
<dbReference type="GO" id="GO:0042910">
    <property type="term" value="F:xenobiotic transmembrane transporter activity"/>
    <property type="evidence" value="ECO:0007669"/>
    <property type="project" value="InterPro"/>
</dbReference>
<accession>H1HLW9</accession>
<organism evidence="11 12">
    <name type="scientific">Segatella maculosa OT 289</name>
    <dbReference type="NCBI Taxonomy" id="999422"/>
    <lineage>
        <taxon>Bacteria</taxon>
        <taxon>Pseudomonadati</taxon>
        <taxon>Bacteroidota</taxon>
        <taxon>Bacteroidia</taxon>
        <taxon>Bacteroidales</taxon>
        <taxon>Prevotellaceae</taxon>
        <taxon>Segatella</taxon>
    </lineage>
</organism>
<keyword evidence="9" id="KW-0046">Antibiotic resistance</keyword>
<evidence type="ECO:0000256" key="4">
    <source>
        <dbReference type="ARBA" id="ARBA00022448"/>
    </source>
</evidence>
<dbReference type="RefSeq" id="WP_008565051.1">
    <property type="nucleotide sequence ID" value="NZ_JH594502.1"/>
</dbReference>
<dbReference type="CDD" id="cd13143">
    <property type="entry name" value="MATE_MepA_like"/>
    <property type="match status" value="1"/>
</dbReference>
<dbReference type="STRING" id="999422.HMPREF9944_01163"/>
<comment type="caution">
    <text evidence="11">The sequence shown here is derived from an EMBL/GenBank/DDBJ whole genome shotgun (WGS) entry which is preliminary data.</text>
</comment>
<feature type="transmembrane region" description="Helical" evidence="10">
    <location>
        <begin position="51"/>
        <end position="75"/>
    </location>
</feature>
<evidence type="ECO:0000256" key="7">
    <source>
        <dbReference type="ARBA" id="ARBA00022989"/>
    </source>
</evidence>
<evidence type="ECO:0000256" key="5">
    <source>
        <dbReference type="ARBA" id="ARBA00022475"/>
    </source>
</evidence>
<feature type="transmembrane region" description="Helical" evidence="10">
    <location>
        <begin position="275"/>
        <end position="296"/>
    </location>
</feature>
<evidence type="ECO:0000256" key="1">
    <source>
        <dbReference type="ARBA" id="ARBA00004651"/>
    </source>
</evidence>
<feature type="transmembrane region" description="Helical" evidence="10">
    <location>
        <begin position="394"/>
        <end position="413"/>
    </location>
</feature>
<reference evidence="11 12" key="1">
    <citation type="submission" date="2011-12" db="EMBL/GenBank/DDBJ databases">
        <title>The Genome Sequence of Prevotella maculosa OT 289.</title>
        <authorList>
            <consortium name="The Broad Institute Genome Sequencing Platform"/>
            <person name="Earl A."/>
            <person name="Ward D."/>
            <person name="Feldgarden M."/>
            <person name="Gevers D."/>
            <person name="Izard J."/>
            <person name="Blanton J.M."/>
            <person name="Mathney J."/>
            <person name="Tanner A.C."/>
            <person name="Dewhirst F.E."/>
            <person name="Young S.K."/>
            <person name="Zeng Q."/>
            <person name="Gargeya S."/>
            <person name="Fitzgerald M."/>
            <person name="Haas B."/>
            <person name="Abouelleil A."/>
            <person name="Alvarado L."/>
            <person name="Arachchi H.M."/>
            <person name="Berlin A."/>
            <person name="Chapman S.B."/>
            <person name="Gearin G."/>
            <person name="Goldberg J."/>
            <person name="Griggs A."/>
            <person name="Gujja S."/>
            <person name="Hansen M."/>
            <person name="Heiman D."/>
            <person name="Howarth C."/>
            <person name="Larimer J."/>
            <person name="Lui A."/>
            <person name="MacDonald P.J.P."/>
            <person name="McCowen C."/>
            <person name="Montmayeur A."/>
            <person name="Murphy C."/>
            <person name="Neiman D."/>
            <person name="Pearson M."/>
            <person name="Priest M."/>
            <person name="Roberts A."/>
            <person name="Saif S."/>
            <person name="Shea T."/>
            <person name="Sisk P."/>
            <person name="Stolte C."/>
            <person name="Sykes S."/>
            <person name="Wortman J."/>
            <person name="Nusbaum C."/>
            <person name="Birren B."/>
        </authorList>
    </citation>
    <scope>NUCLEOTIDE SEQUENCE [LARGE SCALE GENOMIC DNA]</scope>
    <source>
        <strain evidence="11 12">OT 289</strain>
    </source>
</reference>
<sequence>MDNKDATLQLGTRPVGKLLLQYAMPAIVAMTAASLYNIVDSIFIGQGVGPLAISGLAITFPFMNLSTAFGAAVGVGASTFISMKLGQKDYKTAESILGNTVTLNLIIGIAFSVVCLLFLDPILKFFGASEATLPYARDYMVIILVGNVFSHMYFGMNAVLRAAGKPRQAMYATIVTVVMNTMLDYVFIMLFGWGIQGAAYATVLAQVMALIWQLRIFSNKQELLHFERDIYRLRSELVRNIIGVGISPFAMNVCACVVVIFINQQLVRYGSDLDVGAYGIANKVSFVFLMFVLGVNQGMQPIVGYNYGAQKIDRMIHVVKLSIIAATLIMTTGWLIAMFMPYYCARLFTKDPTLIQLGMKAIRISMVLFPLIGSQMVITFFFQSIGKVRVSIFLSLSRQLIFLLPALAVFPLFRGVDGVWYAMPFADGFAAFIAAVIMLFNVKKFKKQHKELQYGEQEDDH</sequence>
<dbReference type="PATRIC" id="fig|999422.3.peg.1202"/>
<dbReference type="GO" id="GO:0046677">
    <property type="term" value="P:response to antibiotic"/>
    <property type="evidence" value="ECO:0007669"/>
    <property type="project" value="UniProtKB-KW"/>
</dbReference>
<dbReference type="GO" id="GO:0015297">
    <property type="term" value="F:antiporter activity"/>
    <property type="evidence" value="ECO:0007669"/>
    <property type="project" value="InterPro"/>
</dbReference>
<dbReference type="Pfam" id="PF01554">
    <property type="entry name" value="MatE"/>
    <property type="match status" value="2"/>
</dbReference>
<dbReference type="Proteomes" id="UP000003167">
    <property type="component" value="Unassembled WGS sequence"/>
</dbReference>
<feature type="transmembrane region" description="Helical" evidence="10">
    <location>
        <begin position="362"/>
        <end position="382"/>
    </location>
</feature>
<keyword evidence="4" id="KW-0813">Transport</keyword>
<evidence type="ECO:0000256" key="8">
    <source>
        <dbReference type="ARBA" id="ARBA00023136"/>
    </source>
</evidence>
<comment type="subcellular location">
    <subcellularLocation>
        <location evidence="1">Cell membrane</location>
        <topology evidence="1">Multi-pass membrane protein</topology>
    </subcellularLocation>
</comment>
<evidence type="ECO:0000256" key="10">
    <source>
        <dbReference type="SAM" id="Phobius"/>
    </source>
</evidence>
<dbReference type="PIRSF" id="PIRSF006603">
    <property type="entry name" value="DinF"/>
    <property type="match status" value="1"/>
</dbReference>
<gene>
    <name evidence="11" type="ORF">HMPREF9944_01163</name>
</gene>
<dbReference type="NCBIfam" id="TIGR00797">
    <property type="entry name" value="matE"/>
    <property type="match status" value="1"/>
</dbReference>
<feature type="transmembrane region" description="Helical" evidence="10">
    <location>
        <begin position="199"/>
        <end position="217"/>
    </location>
</feature>
<dbReference type="InterPro" id="IPR048279">
    <property type="entry name" value="MdtK-like"/>
</dbReference>
<name>H1HLW9_9BACT</name>
<dbReference type="PANTHER" id="PTHR43823">
    <property type="entry name" value="SPORULATION PROTEIN YKVU"/>
    <property type="match status" value="1"/>
</dbReference>